<dbReference type="AlphaFoldDB" id="A0A1E5VJN5"/>
<dbReference type="Proteomes" id="UP000095767">
    <property type="component" value="Unassembled WGS sequence"/>
</dbReference>
<feature type="chain" id="PRO_5009188177" description="Dirigent protein" evidence="1">
    <location>
        <begin position="27"/>
        <end position="218"/>
    </location>
</feature>
<proteinExistence type="predicted"/>
<keyword evidence="1" id="KW-0732">Signal</keyword>
<evidence type="ECO:0000256" key="1">
    <source>
        <dbReference type="SAM" id="SignalP"/>
    </source>
</evidence>
<organism evidence="2 3">
    <name type="scientific">Dichanthelium oligosanthes</name>
    <dbReference type="NCBI Taxonomy" id="888268"/>
    <lineage>
        <taxon>Eukaryota</taxon>
        <taxon>Viridiplantae</taxon>
        <taxon>Streptophyta</taxon>
        <taxon>Embryophyta</taxon>
        <taxon>Tracheophyta</taxon>
        <taxon>Spermatophyta</taxon>
        <taxon>Magnoliopsida</taxon>
        <taxon>Liliopsida</taxon>
        <taxon>Poales</taxon>
        <taxon>Poaceae</taxon>
        <taxon>PACMAD clade</taxon>
        <taxon>Panicoideae</taxon>
        <taxon>Panicodae</taxon>
        <taxon>Paniceae</taxon>
        <taxon>Dichantheliinae</taxon>
        <taxon>Dichanthelium</taxon>
    </lineage>
</organism>
<evidence type="ECO:0008006" key="4">
    <source>
        <dbReference type="Google" id="ProtNLM"/>
    </source>
</evidence>
<name>A0A1E5VJN5_9POAL</name>
<evidence type="ECO:0000313" key="2">
    <source>
        <dbReference type="EMBL" id="OEL25325.1"/>
    </source>
</evidence>
<dbReference type="OrthoDB" id="695658at2759"/>
<comment type="caution">
    <text evidence="2">The sequence shown here is derived from an EMBL/GenBank/DDBJ whole genome shotgun (WGS) entry which is preliminary data.</text>
</comment>
<sequence>MGITKSLLLAPAALCFLVLAAQGTEAATVLAVVSGKAQCRNNPSRIISNAPLHVVINNGATVLGTGKTTGTGKFSVVMNVTSKDQLNSLASGGGKAVITAAPGACGGTGGTPSDAAAVATSLAAPVRPICSWLILGVNLDQLMIMLGAAVDGQLDASSSAVRADDAGAAGGLPVHKTPMDHEEASHLIQYHLSAAMKDGGGMIGKMGLVFLEPAGEFA</sequence>
<reference evidence="2 3" key="1">
    <citation type="submission" date="2016-09" db="EMBL/GenBank/DDBJ databases">
        <title>The draft genome of Dichanthelium oligosanthes: A C3 panicoid grass species.</title>
        <authorList>
            <person name="Studer A.J."/>
            <person name="Schnable J.C."/>
            <person name="Brutnell T.P."/>
        </authorList>
    </citation>
    <scope>NUCLEOTIDE SEQUENCE [LARGE SCALE GENOMIC DNA]</scope>
    <source>
        <strain evidence="3">cv. Kellogg 1175</strain>
        <tissue evidence="2">Leaf</tissue>
    </source>
</reference>
<keyword evidence="3" id="KW-1185">Reference proteome</keyword>
<dbReference type="EMBL" id="LWDX02037494">
    <property type="protein sequence ID" value="OEL25325.1"/>
    <property type="molecule type" value="Genomic_DNA"/>
</dbReference>
<accession>A0A1E5VJN5</accession>
<gene>
    <name evidence="2" type="ORF">BAE44_0013656</name>
</gene>
<evidence type="ECO:0000313" key="3">
    <source>
        <dbReference type="Proteomes" id="UP000095767"/>
    </source>
</evidence>
<protein>
    <recommendedName>
        <fullName evidence="4">Dirigent protein</fullName>
    </recommendedName>
</protein>
<feature type="signal peptide" evidence="1">
    <location>
        <begin position="1"/>
        <end position="26"/>
    </location>
</feature>